<proteinExistence type="predicted"/>
<keyword evidence="3" id="KW-1185">Reference proteome</keyword>
<dbReference type="Proteomes" id="UP000192578">
    <property type="component" value="Unassembled WGS sequence"/>
</dbReference>
<reference evidence="3" key="1">
    <citation type="submission" date="2017-01" db="EMBL/GenBank/DDBJ databases">
        <title>Comparative genomics of anhydrobiosis in the tardigrade Hypsibius dujardini.</title>
        <authorList>
            <person name="Yoshida Y."/>
            <person name="Koutsovoulos G."/>
            <person name="Laetsch D."/>
            <person name="Stevens L."/>
            <person name="Kumar S."/>
            <person name="Horikawa D."/>
            <person name="Ishino K."/>
            <person name="Komine S."/>
            <person name="Tomita M."/>
            <person name="Blaxter M."/>
            <person name="Arakawa K."/>
        </authorList>
    </citation>
    <scope>NUCLEOTIDE SEQUENCE [LARGE SCALE GENOMIC DNA]</scope>
    <source>
        <strain evidence="3">Z151</strain>
    </source>
</reference>
<dbReference type="EMBL" id="MTYJ01000098">
    <property type="protein sequence ID" value="OQV14819.1"/>
    <property type="molecule type" value="Genomic_DNA"/>
</dbReference>
<name>A0A1W0WI13_HYPEX</name>
<sequence length="256" mass="27530">MYPSGSSHRHRHPPPFTANMHGPIPRILEPSPEPVLAGGGLTSRGTTHSSAQQQLQQQQSTPTTQFFQPGDVYATFQTAYSSGPHHAPFALPSPYNTPWTTTGRGGPPKMRPRFPLHQQQRHKYPALTFTHHPQLPNGQPQRNFFRPPSTATATTVNGYLAPGRPMMNGGGGAYRSTNSTPPAVTAGVVPPSSSSSMVNNPFLFVSPDTSSQQQSQRRHSMPSTAGIAPYFVDLHVGSGSAVQVDNGPEKHIVTGE</sequence>
<evidence type="ECO:0000313" key="2">
    <source>
        <dbReference type="EMBL" id="OQV14819.1"/>
    </source>
</evidence>
<comment type="caution">
    <text evidence="2">The sequence shown here is derived from an EMBL/GenBank/DDBJ whole genome shotgun (WGS) entry which is preliminary data.</text>
</comment>
<evidence type="ECO:0000256" key="1">
    <source>
        <dbReference type="SAM" id="MobiDB-lite"/>
    </source>
</evidence>
<feature type="region of interest" description="Disordered" evidence="1">
    <location>
        <begin position="1"/>
        <end position="66"/>
    </location>
</feature>
<gene>
    <name evidence="2" type="ORF">BV898_10970</name>
</gene>
<evidence type="ECO:0000313" key="3">
    <source>
        <dbReference type="Proteomes" id="UP000192578"/>
    </source>
</evidence>
<protein>
    <submittedName>
        <fullName evidence="2">Uncharacterized protein</fullName>
    </submittedName>
</protein>
<dbReference type="AlphaFoldDB" id="A0A1W0WI13"/>
<organism evidence="2 3">
    <name type="scientific">Hypsibius exemplaris</name>
    <name type="common">Freshwater tardigrade</name>
    <dbReference type="NCBI Taxonomy" id="2072580"/>
    <lineage>
        <taxon>Eukaryota</taxon>
        <taxon>Metazoa</taxon>
        <taxon>Ecdysozoa</taxon>
        <taxon>Tardigrada</taxon>
        <taxon>Eutardigrada</taxon>
        <taxon>Parachela</taxon>
        <taxon>Hypsibioidea</taxon>
        <taxon>Hypsibiidae</taxon>
        <taxon>Hypsibius</taxon>
    </lineage>
</organism>
<accession>A0A1W0WI13</accession>
<feature type="compositionally biased region" description="Low complexity" evidence="1">
    <location>
        <begin position="46"/>
        <end position="66"/>
    </location>
</feature>